<accession>A0A016QQX2</accession>
<proteinExistence type="predicted"/>
<evidence type="ECO:0000259" key="3">
    <source>
        <dbReference type="SMART" id="SM00847"/>
    </source>
</evidence>
<dbReference type="Pfam" id="PF08482">
    <property type="entry name" value="HrpB_C"/>
    <property type="match status" value="1"/>
</dbReference>
<evidence type="ECO:0000313" key="4">
    <source>
        <dbReference type="EMBL" id="EYB68396.1"/>
    </source>
</evidence>
<dbReference type="PANTHER" id="PTHR43519">
    <property type="entry name" value="ATP-DEPENDENT RNA HELICASE HRPB"/>
    <property type="match status" value="1"/>
</dbReference>
<keyword evidence="2" id="KW-0347">Helicase</keyword>
<dbReference type="STRING" id="1476583.DEIPH_ctg024orf0001"/>
<dbReference type="PATRIC" id="fig|1476583.3.peg.1488"/>
<comment type="caution">
    <text evidence="4">The sequence shown here is derived from an EMBL/GenBank/DDBJ whole genome shotgun (WGS) entry which is preliminary data.</text>
</comment>
<dbReference type="SMART" id="SM00847">
    <property type="entry name" value="HA2"/>
    <property type="match status" value="1"/>
</dbReference>
<dbReference type="AlphaFoldDB" id="A0A016QQX2"/>
<evidence type="ECO:0000313" key="5">
    <source>
        <dbReference type="Proteomes" id="UP000020492"/>
    </source>
</evidence>
<keyword evidence="2" id="KW-0547">Nucleotide-binding</keyword>
<dbReference type="InterPro" id="IPR056329">
    <property type="entry name" value="CON_HrpB"/>
</dbReference>
<dbReference type="eggNOG" id="COG1643">
    <property type="taxonomic scope" value="Bacteria"/>
</dbReference>
<sequence length="447" mass="48360">MEAARTLLRDLDALEDGGRITPRGSALLELPTHPRLAHLLHDSAALGLGALAADVAALLEERDPLGAGAGADLADRVAALRAWRRGERARRGGNGGDAAVLERVERLSRQWCKLLGLHPDETPPDPFGVGQLVALAYPERVALAREGGGGRFLLAGGQGARLPEGDTLAASPALAVAHLDAGPGEGRISLAAPLDPAVLESRAEWRDVVRWDVRSGTLIAQRERRVGALVLDARPLRDLPHAARVEALAGAIRAEGLHLLTFSAEAESLRARVQSLRCWRPDETDWPDLSGSGLLSTLQDWLGPSLEGVRTREDLGRLNLLPALQALLPWPLPGRLDDLAPTHLTVPSGSRVRLQYQPGGTAPILAVKLQELFGLADTPTVNGGRTPVLLHLLSPAGRPVQVTQDLRSFWDSSYFEVRKELRGRYPKHPWPDDPWTHVPTRHVKKRL</sequence>
<dbReference type="GO" id="GO:0016787">
    <property type="term" value="F:hydrolase activity"/>
    <property type="evidence" value="ECO:0007669"/>
    <property type="project" value="UniProtKB-KW"/>
</dbReference>
<organism evidence="4 5">
    <name type="scientific">Deinococcus phoenicis</name>
    <dbReference type="NCBI Taxonomy" id="1476583"/>
    <lineage>
        <taxon>Bacteria</taxon>
        <taxon>Thermotogati</taxon>
        <taxon>Deinococcota</taxon>
        <taxon>Deinococci</taxon>
        <taxon>Deinococcales</taxon>
        <taxon>Deinococcaceae</taxon>
        <taxon>Deinococcus</taxon>
    </lineage>
</organism>
<evidence type="ECO:0000256" key="2">
    <source>
        <dbReference type="ARBA" id="ARBA00022806"/>
    </source>
</evidence>
<dbReference type="Proteomes" id="UP000020492">
    <property type="component" value="Unassembled WGS sequence"/>
</dbReference>
<keyword evidence="5" id="KW-1185">Reference proteome</keyword>
<name>A0A016QQX2_9DEIO</name>
<dbReference type="PANTHER" id="PTHR43519:SF1">
    <property type="entry name" value="ATP-DEPENDENT RNA HELICASE HRPB"/>
    <property type="match status" value="1"/>
</dbReference>
<dbReference type="Pfam" id="PF04408">
    <property type="entry name" value="WHD_HA2"/>
    <property type="match status" value="1"/>
</dbReference>
<dbReference type="InterPro" id="IPR048333">
    <property type="entry name" value="HA2_WH"/>
</dbReference>
<keyword evidence="1" id="KW-0378">Hydrolase</keyword>
<dbReference type="InterPro" id="IPR013689">
    <property type="entry name" value="RNA_helicase_ATP-dep_HrpB_C"/>
</dbReference>
<keyword evidence="2" id="KW-0067">ATP-binding</keyword>
<dbReference type="GO" id="GO:0004386">
    <property type="term" value="F:helicase activity"/>
    <property type="evidence" value="ECO:0007669"/>
    <property type="project" value="UniProtKB-KW"/>
</dbReference>
<dbReference type="Pfam" id="PF24473">
    <property type="entry name" value="CON_HrpB"/>
    <property type="match status" value="1"/>
</dbReference>
<dbReference type="Gene3D" id="1.20.120.1080">
    <property type="match status" value="1"/>
</dbReference>
<protein>
    <recommendedName>
        <fullName evidence="3">Helicase-associated domain-containing protein</fullName>
    </recommendedName>
</protein>
<dbReference type="InterPro" id="IPR007502">
    <property type="entry name" value="Helicase-assoc_dom"/>
</dbReference>
<evidence type="ECO:0000256" key="1">
    <source>
        <dbReference type="ARBA" id="ARBA00022801"/>
    </source>
</evidence>
<feature type="domain" description="Helicase-associated" evidence="3">
    <location>
        <begin position="3"/>
        <end position="101"/>
    </location>
</feature>
<reference evidence="4 5" key="1">
    <citation type="submission" date="2014-03" db="EMBL/GenBank/DDBJ databases">
        <title>Draft genome sequence of Deinococcus phoenicis 1P10ME.</title>
        <authorList>
            <person name="Stepanov V.G."/>
            <person name="Vaishampayan P."/>
            <person name="Venkateswaran K."/>
            <person name="Fox G.E."/>
        </authorList>
    </citation>
    <scope>NUCLEOTIDE SEQUENCE [LARGE SCALE GENOMIC DNA]</scope>
    <source>
        <strain evidence="4 5">1P10ME</strain>
    </source>
</reference>
<dbReference type="EMBL" id="JHAC01000024">
    <property type="protein sequence ID" value="EYB68396.1"/>
    <property type="molecule type" value="Genomic_DNA"/>
</dbReference>
<gene>
    <name evidence="4" type="ORF">DEIPH_ctg024orf0001</name>
</gene>